<keyword evidence="12" id="KW-0131">Cell cycle</keyword>
<evidence type="ECO:0000256" key="16">
    <source>
        <dbReference type="SAM" id="Phobius"/>
    </source>
</evidence>
<protein>
    <submittedName>
        <fullName evidence="18">Nnf1-domain-containing protein</fullName>
    </submittedName>
</protein>
<comment type="caution">
    <text evidence="18">The sequence shown here is derived from an EMBL/GenBank/DDBJ whole genome shotgun (WGS) entry which is preliminary data.</text>
</comment>
<dbReference type="Pfam" id="PF03980">
    <property type="entry name" value="Nnf1"/>
    <property type="match status" value="1"/>
</dbReference>
<evidence type="ECO:0000256" key="8">
    <source>
        <dbReference type="ARBA" id="ARBA00022838"/>
    </source>
</evidence>
<name>A0ABR4IK74_9EURO</name>
<feature type="compositionally biased region" description="Pro residues" evidence="15">
    <location>
        <begin position="361"/>
        <end position="373"/>
    </location>
</feature>
<evidence type="ECO:0000256" key="6">
    <source>
        <dbReference type="ARBA" id="ARBA00022692"/>
    </source>
</evidence>
<feature type="transmembrane region" description="Helical" evidence="16">
    <location>
        <begin position="118"/>
        <end position="140"/>
    </location>
</feature>
<evidence type="ECO:0000313" key="18">
    <source>
        <dbReference type="EMBL" id="KAL2828141.1"/>
    </source>
</evidence>
<keyword evidence="5" id="KW-0132">Cell division</keyword>
<gene>
    <name evidence="18" type="ORF">BJY01DRAFT_240970</name>
</gene>
<keyword evidence="8" id="KW-0995">Kinetochore</keyword>
<keyword evidence="10 16" id="KW-0472">Membrane</keyword>
<keyword evidence="19" id="KW-1185">Reference proteome</keyword>
<dbReference type="PANTHER" id="PTHR23112:SF0">
    <property type="entry name" value="TRANSMEMBRANE PROTEIN 116"/>
    <property type="match status" value="1"/>
</dbReference>
<evidence type="ECO:0000313" key="19">
    <source>
        <dbReference type="Proteomes" id="UP001610446"/>
    </source>
</evidence>
<evidence type="ECO:0000259" key="17">
    <source>
        <dbReference type="PROSITE" id="PS50261"/>
    </source>
</evidence>
<dbReference type="InterPro" id="IPR022343">
    <property type="entry name" value="GCR1-cAMP_receptor"/>
</dbReference>
<evidence type="ECO:0000256" key="4">
    <source>
        <dbReference type="ARBA" id="ARBA00022454"/>
    </source>
</evidence>
<keyword evidence="6 16" id="KW-0812">Transmembrane</keyword>
<feature type="transmembrane region" description="Helical" evidence="16">
    <location>
        <begin position="46"/>
        <end position="63"/>
    </location>
</feature>
<evidence type="ECO:0000256" key="9">
    <source>
        <dbReference type="ARBA" id="ARBA00022989"/>
    </source>
</evidence>
<dbReference type="SUPFAM" id="SSF81321">
    <property type="entry name" value="Family A G protein-coupled receptor-like"/>
    <property type="match status" value="1"/>
</dbReference>
<evidence type="ECO:0000256" key="15">
    <source>
        <dbReference type="SAM" id="MobiDB-lite"/>
    </source>
</evidence>
<dbReference type="EMBL" id="JBFXLU010000372">
    <property type="protein sequence ID" value="KAL2828141.1"/>
    <property type="molecule type" value="Genomic_DNA"/>
</dbReference>
<feature type="transmembrane region" description="Helical" evidence="16">
    <location>
        <begin position="20"/>
        <end position="39"/>
    </location>
</feature>
<keyword evidence="7" id="KW-0498">Mitosis</keyword>
<evidence type="ECO:0000256" key="13">
    <source>
        <dbReference type="ARBA" id="ARBA00023328"/>
    </source>
</evidence>
<sequence length="580" mass="64779">MSLSAGQLAAISATERACSTISLIATSIIIISFLSSRSFRKPINRLVFYASFGNIMANVATLISQSGIAAGTNSNLCQIQAFLIQWFMPADALWTFAMAFNVYLTFFRKYSSEQLRRLEWKYVTLCYGLPFIPAFIYFFMRSQSRGKVYGSAILWCWVAPEWDFLRIAVFYGPVWFVIFMTLAIYTRIGNLVWRRRRQLKEAGALDTTIDVSAPHDPPFAKVTEIRITREDAIPYTLDSPGPSIEQSSNFTCAPSSHRPYSVNVQAGITPPSQAQLEPMRCDDIPEELAGQDSDQYWSNSRTASEVNAATWAYTKYAMLFFVPSTINRVYALVRPDNLSFGLNYASSFEKMSTEPRDAASPSPPPQPPIPQTPGPRVTRLQDIYAQALARTLRANSYANFAACFPTPAQHVPASLESVWRQLNAKLEESAKAEFEDILNERDAIRQLNELDRLMGEARARKEAEEISNNAEDDAMEGVEGRVPPHTLPPDELFRAHLTPQLDNTKAVLDGKIQTTEVQNVELAQKVQAQRAEIERLLAGLETVVADVEGAAAAATQYGTENSLRKEALQMDEDVKARSDI</sequence>
<keyword evidence="4" id="KW-0158">Chromosome</keyword>
<evidence type="ECO:0000256" key="12">
    <source>
        <dbReference type="ARBA" id="ARBA00023306"/>
    </source>
</evidence>
<feature type="domain" description="G-protein coupled receptors family 2 profile 2" evidence="17">
    <location>
        <begin position="8"/>
        <end position="203"/>
    </location>
</feature>
<evidence type="ECO:0000256" key="7">
    <source>
        <dbReference type="ARBA" id="ARBA00022776"/>
    </source>
</evidence>
<evidence type="ECO:0000256" key="5">
    <source>
        <dbReference type="ARBA" id="ARBA00022618"/>
    </source>
</evidence>
<feature type="transmembrane region" description="Helical" evidence="16">
    <location>
        <begin position="164"/>
        <end position="188"/>
    </location>
</feature>
<evidence type="ECO:0000256" key="14">
    <source>
        <dbReference type="SAM" id="Coils"/>
    </source>
</evidence>
<keyword evidence="13" id="KW-0137">Centromere</keyword>
<dbReference type="InterPro" id="IPR007128">
    <property type="entry name" value="PMF1/Nnf1"/>
</dbReference>
<feature type="transmembrane region" description="Helical" evidence="16">
    <location>
        <begin position="83"/>
        <end position="106"/>
    </location>
</feature>
<evidence type="ECO:0000256" key="1">
    <source>
        <dbReference type="ARBA" id="ARBA00004123"/>
    </source>
</evidence>
<evidence type="ECO:0000256" key="11">
    <source>
        <dbReference type="ARBA" id="ARBA00023242"/>
    </source>
</evidence>
<feature type="region of interest" description="Disordered" evidence="15">
    <location>
        <begin position="351"/>
        <end position="376"/>
    </location>
</feature>
<dbReference type="InterPro" id="IPR017981">
    <property type="entry name" value="GPCR_2-like_7TM"/>
</dbReference>
<feature type="coiled-coil region" evidence="14">
    <location>
        <begin position="512"/>
        <end position="543"/>
    </location>
</feature>
<dbReference type="Gene3D" id="1.20.1070.10">
    <property type="entry name" value="Rhodopsin 7-helix transmembrane proteins"/>
    <property type="match status" value="1"/>
</dbReference>
<evidence type="ECO:0000256" key="10">
    <source>
        <dbReference type="ARBA" id="ARBA00023136"/>
    </source>
</evidence>
<organism evidence="18 19">
    <name type="scientific">Aspergillus pseudoustus</name>
    <dbReference type="NCBI Taxonomy" id="1810923"/>
    <lineage>
        <taxon>Eukaryota</taxon>
        <taxon>Fungi</taxon>
        <taxon>Dikarya</taxon>
        <taxon>Ascomycota</taxon>
        <taxon>Pezizomycotina</taxon>
        <taxon>Eurotiomycetes</taxon>
        <taxon>Eurotiomycetidae</taxon>
        <taxon>Eurotiales</taxon>
        <taxon>Aspergillaceae</taxon>
        <taxon>Aspergillus</taxon>
        <taxon>Aspergillus subgen. Nidulantes</taxon>
    </lineage>
</organism>
<keyword evidence="11" id="KW-0539">Nucleus</keyword>
<reference evidence="18 19" key="1">
    <citation type="submission" date="2024-07" db="EMBL/GenBank/DDBJ databases">
        <title>Section-level genome sequencing and comparative genomics of Aspergillus sections Usti and Cavernicolus.</title>
        <authorList>
            <consortium name="Lawrence Berkeley National Laboratory"/>
            <person name="Nybo J.L."/>
            <person name="Vesth T.C."/>
            <person name="Theobald S."/>
            <person name="Frisvad J.C."/>
            <person name="Larsen T.O."/>
            <person name="Kjaerboelling I."/>
            <person name="Rothschild-Mancinelli K."/>
            <person name="Lyhne E.K."/>
            <person name="Kogle M.E."/>
            <person name="Barry K."/>
            <person name="Clum A."/>
            <person name="Na H."/>
            <person name="Ledsgaard L."/>
            <person name="Lin J."/>
            <person name="Lipzen A."/>
            <person name="Kuo A."/>
            <person name="Riley R."/>
            <person name="Mondo S."/>
            <person name="Labutti K."/>
            <person name="Haridas S."/>
            <person name="Pangalinan J."/>
            <person name="Salamov A.A."/>
            <person name="Simmons B.A."/>
            <person name="Magnuson J.K."/>
            <person name="Chen J."/>
            <person name="Drula E."/>
            <person name="Henrissat B."/>
            <person name="Wiebenga A."/>
            <person name="Lubbers R.J."/>
            <person name="Gomes A.C."/>
            <person name="Makela M.R."/>
            <person name="Stajich J."/>
            <person name="Grigoriev I.V."/>
            <person name="Mortensen U.H."/>
            <person name="De Vries R.P."/>
            <person name="Baker S.E."/>
            <person name="Andersen M.R."/>
        </authorList>
    </citation>
    <scope>NUCLEOTIDE SEQUENCE [LARGE SCALE GENOMIC DNA]</scope>
    <source>
        <strain evidence="18 19">CBS 123904</strain>
    </source>
</reference>
<keyword evidence="9 16" id="KW-1133">Transmembrane helix</keyword>
<evidence type="ECO:0000256" key="2">
    <source>
        <dbReference type="ARBA" id="ARBA00004141"/>
    </source>
</evidence>
<accession>A0ABR4IK74</accession>
<dbReference type="PRINTS" id="PR02001">
    <property type="entry name" value="GCR1CAMPR"/>
</dbReference>
<dbReference type="PROSITE" id="PS50261">
    <property type="entry name" value="G_PROTEIN_RECEP_F2_4"/>
    <property type="match status" value="1"/>
</dbReference>
<dbReference type="PANTHER" id="PTHR23112">
    <property type="entry name" value="G PROTEIN-COUPLED RECEPTOR 157-RELATED"/>
    <property type="match status" value="1"/>
</dbReference>
<proteinExistence type="predicted"/>
<comment type="subcellular location">
    <subcellularLocation>
        <location evidence="3">Chromosome</location>
        <location evidence="3">Centromere</location>
        <location evidence="3">Kinetochore</location>
    </subcellularLocation>
    <subcellularLocation>
        <location evidence="2">Membrane</location>
        <topology evidence="2">Multi-pass membrane protein</topology>
    </subcellularLocation>
    <subcellularLocation>
        <location evidence="1">Nucleus</location>
    </subcellularLocation>
</comment>
<evidence type="ECO:0000256" key="3">
    <source>
        <dbReference type="ARBA" id="ARBA00004629"/>
    </source>
</evidence>
<keyword evidence="14" id="KW-0175">Coiled coil</keyword>
<dbReference type="Pfam" id="PF05462">
    <property type="entry name" value="Dicty_CAR"/>
    <property type="match status" value="1"/>
</dbReference>
<dbReference type="Proteomes" id="UP001610446">
    <property type="component" value="Unassembled WGS sequence"/>
</dbReference>